<organism evidence="2 3">
    <name type="scientific">Magallana gigas</name>
    <name type="common">Pacific oyster</name>
    <name type="synonym">Crassostrea gigas</name>
    <dbReference type="NCBI Taxonomy" id="29159"/>
    <lineage>
        <taxon>Eukaryota</taxon>
        <taxon>Metazoa</taxon>
        <taxon>Spiralia</taxon>
        <taxon>Lophotrochozoa</taxon>
        <taxon>Mollusca</taxon>
        <taxon>Bivalvia</taxon>
        <taxon>Autobranchia</taxon>
        <taxon>Pteriomorphia</taxon>
        <taxon>Ostreida</taxon>
        <taxon>Ostreoidea</taxon>
        <taxon>Ostreidae</taxon>
        <taxon>Magallana</taxon>
    </lineage>
</organism>
<proteinExistence type="predicted"/>
<evidence type="ECO:0008006" key="4">
    <source>
        <dbReference type="Google" id="ProtNLM"/>
    </source>
</evidence>
<keyword evidence="1" id="KW-1133">Transmembrane helix</keyword>
<protein>
    <recommendedName>
        <fullName evidence="4">Cysteine and tyrosine-rich protein 1</fullName>
    </recommendedName>
</protein>
<accession>A0A8W8M0J4</accession>
<dbReference type="AlphaFoldDB" id="A0A8W8M0J4"/>
<evidence type="ECO:0000313" key="2">
    <source>
        <dbReference type="EnsemblMetazoa" id="G31023.2:cds"/>
    </source>
</evidence>
<name>A0A8W8M0J4_MAGGI</name>
<evidence type="ECO:0000313" key="3">
    <source>
        <dbReference type="Proteomes" id="UP000005408"/>
    </source>
</evidence>
<keyword evidence="3" id="KW-1185">Reference proteome</keyword>
<feature type="transmembrane region" description="Helical" evidence="1">
    <location>
        <begin position="12"/>
        <end position="31"/>
    </location>
</feature>
<reference evidence="2" key="1">
    <citation type="submission" date="2022-08" db="UniProtKB">
        <authorList>
            <consortium name="EnsemblMetazoa"/>
        </authorList>
    </citation>
    <scope>IDENTIFICATION</scope>
    <source>
        <strain evidence="2">05x7-T-G4-1.051#20</strain>
    </source>
</reference>
<feature type="transmembrane region" description="Helical" evidence="1">
    <location>
        <begin position="51"/>
        <end position="79"/>
    </location>
</feature>
<sequence length="135" mass="14954">MSKHGFDLVWKLILVFLTVPAKCASYCYYYFSYTYYTTRQLCYYYYYDSDSSAGAIAGGVIGGIVALAVICTIVICVCVKVCKTQNHGQVLVYPQQPAVYTSSTTQQGYSQPPAPVYPYPPPTYSSGQQVFSYSG</sequence>
<evidence type="ECO:0000256" key="1">
    <source>
        <dbReference type="SAM" id="Phobius"/>
    </source>
</evidence>
<dbReference type="Proteomes" id="UP000005408">
    <property type="component" value="Unassembled WGS sequence"/>
</dbReference>
<keyword evidence="1" id="KW-0472">Membrane</keyword>
<dbReference type="EnsemblMetazoa" id="G31023.2">
    <property type="protein sequence ID" value="G31023.2:cds"/>
    <property type="gene ID" value="G31023"/>
</dbReference>
<keyword evidence="1" id="KW-0812">Transmembrane</keyword>